<dbReference type="SMART" id="SM00530">
    <property type="entry name" value="HTH_XRE"/>
    <property type="match status" value="1"/>
</dbReference>
<evidence type="ECO:0000313" key="4">
    <source>
        <dbReference type="Proteomes" id="UP001589799"/>
    </source>
</evidence>
<evidence type="ECO:0000256" key="1">
    <source>
        <dbReference type="ARBA" id="ARBA00023125"/>
    </source>
</evidence>
<dbReference type="SUPFAM" id="SSF47413">
    <property type="entry name" value="lambda repressor-like DNA-binding domains"/>
    <property type="match status" value="1"/>
</dbReference>
<accession>A0ABV6I6X4</accession>
<protein>
    <submittedName>
        <fullName evidence="3">Helix-turn-helix domain-containing protein</fullName>
    </submittedName>
</protein>
<dbReference type="RefSeq" id="WP_377699565.1">
    <property type="nucleotide sequence ID" value="NZ_JBHLWE010000042.1"/>
</dbReference>
<dbReference type="EMBL" id="JBHLWE010000042">
    <property type="protein sequence ID" value="MFC0341957.1"/>
    <property type="molecule type" value="Genomic_DNA"/>
</dbReference>
<comment type="caution">
    <text evidence="3">The sequence shown here is derived from an EMBL/GenBank/DDBJ whole genome shotgun (WGS) entry which is preliminary data.</text>
</comment>
<evidence type="ECO:0000313" key="3">
    <source>
        <dbReference type="EMBL" id="MFC0341957.1"/>
    </source>
</evidence>
<dbReference type="CDD" id="cd00093">
    <property type="entry name" value="HTH_XRE"/>
    <property type="match status" value="1"/>
</dbReference>
<evidence type="ECO:0000259" key="2">
    <source>
        <dbReference type="PROSITE" id="PS50943"/>
    </source>
</evidence>
<dbReference type="Pfam" id="PF01381">
    <property type="entry name" value="HTH_3"/>
    <property type="match status" value="1"/>
</dbReference>
<dbReference type="PANTHER" id="PTHR46797:SF1">
    <property type="entry name" value="METHYLPHOSPHONATE SYNTHASE"/>
    <property type="match status" value="1"/>
</dbReference>
<dbReference type="PROSITE" id="PS50943">
    <property type="entry name" value="HTH_CROC1"/>
    <property type="match status" value="1"/>
</dbReference>
<dbReference type="Gene3D" id="1.10.260.40">
    <property type="entry name" value="lambda repressor-like DNA-binding domains"/>
    <property type="match status" value="1"/>
</dbReference>
<dbReference type="PANTHER" id="PTHR46797">
    <property type="entry name" value="HTH-TYPE TRANSCRIPTIONAL REGULATOR"/>
    <property type="match status" value="1"/>
</dbReference>
<dbReference type="InterPro" id="IPR050807">
    <property type="entry name" value="TransReg_Diox_bact_type"/>
</dbReference>
<reference evidence="3 4" key="1">
    <citation type="submission" date="2024-09" db="EMBL/GenBank/DDBJ databases">
        <authorList>
            <person name="Sun Q."/>
            <person name="Mori K."/>
        </authorList>
    </citation>
    <scope>NUCLEOTIDE SEQUENCE [LARGE SCALE GENOMIC DNA]</scope>
    <source>
        <strain evidence="3 4">KCTC 22789</strain>
    </source>
</reference>
<sequence length="107" mass="11920">MATPMGERLRLLRKERGLTLDQLAQMSGSSKSYVWELENKAPPRPSAEKLSGIAAALGTTVDFLIGTPINSEADLAPEDKVFFRRYVALDPKTKAKLQKTLDLWDDE</sequence>
<dbReference type="Proteomes" id="UP001589799">
    <property type="component" value="Unassembled WGS sequence"/>
</dbReference>
<proteinExistence type="predicted"/>
<organism evidence="3 4">
    <name type="scientific">Paracoccus niistensis</name>
    <dbReference type="NCBI Taxonomy" id="632935"/>
    <lineage>
        <taxon>Bacteria</taxon>
        <taxon>Pseudomonadati</taxon>
        <taxon>Pseudomonadota</taxon>
        <taxon>Alphaproteobacteria</taxon>
        <taxon>Rhodobacterales</taxon>
        <taxon>Paracoccaceae</taxon>
        <taxon>Paracoccus</taxon>
    </lineage>
</organism>
<gene>
    <name evidence="3" type="ORF">ACFFII_14395</name>
</gene>
<dbReference type="InterPro" id="IPR010982">
    <property type="entry name" value="Lambda_DNA-bd_dom_sf"/>
</dbReference>
<keyword evidence="4" id="KW-1185">Reference proteome</keyword>
<feature type="domain" description="HTH cro/C1-type" evidence="2">
    <location>
        <begin position="9"/>
        <end position="64"/>
    </location>
</feature>
<keyword evidence="1" id="KW-0238">DNA-binding</keyword>
<dbReference type="InterPro" id="IPR001387">
    <property type="entry name" value="Cro/C1-type_HTH"/>
</dbReference>
<name>A0ABV6I6X4_9RHOB</name>